<dbReference type="InterPro" id="IPR014756">
    <property type="entry name" value="Ig_E-set"/>
</dbReference>
<evidence type="ECO:0000313" key="5">
    <source>
        <dbReference type="WBParaSite" id="ACAC_0000461701-mRNA-1"/>
    </source>
</evidence>
<name>A0A0K0D3H2_ANGCA</name>
<keyword evidence="2" id="KW-0677">Repeat</keyword>
<dbReference type="InterPro" id="IPR044801">
    <property type="entry name" value="Filamin"/>
</dbReference>
<dbReference type="GO" id="GO:0051015">
    <property type="term" value="F:actin filament binding"/>
    <property type="evidence" value="ECO:0007669"/>
    <property type="project" value="InterPro"/>
</dbReference>
<proteinExistence type="inferred from homology"/>
<dbReference type="Pfam" id="PF00630">
    <property type="entry name" value="Filamin"/>
    <property type="match status" value="2"/>
</dbReference>
<evidence type="ECO:0000256" key="1">
    <source>
        <dbReference type="ARBA" id="ARBA00009238"/>
    </source>
</evidence>
<dbReference type="SUPFAM" id="SSF81296">
    <property type="entry name" value="E set domains"/>
    <property type="match status" value="2"/>
</dbReference>
<sequence length="234" mass="26249">EHSIDVHIFDQRVQDSPFLCNVGAPEKVVVRAVPRRILTKDLHSEHSFESESNRNIRADAKSDLCECSGVGRNMGVLVDASSAGSGNLEIMINGGRVPCRVREIVSRQYKAVFTPTQNITHTIEMRFNGEEVAGSPWHIPVEDRSERRHELNRTLSYYSELSGAGLVRAPVNKIASFEINGEGLELNDVKAKIYGPDGREFPVRIVPRGSGRYIAEYRIEQVNKLKNIYSNTKE</sequence>
<dbReference type="WBParaSite" id="ACAC_0000461701-mRNA-1">
    <property type="protein sequence ID" value="ACAC_0000461701-mRNA-1"/>
    <property type="gene ID" value="ACAC_0000461701"/>
</dbReference>
<reference evidence="5" key="2">
    <citation type="submission" date="2017-02" db="UniProtKB">
        <authorList>
            <consortium name="WormBaseParasite"/>
        </authorList>
    </citation>
    <scope>IDENTIFICATION</scope>
</reference>
<evidence type="ECO:0000256" key="3">
    <source>
        <dbReference type="PROSITE-ProRule" id="PRU00087"/>
    </source>
</evidence>
<dbReference type="SMART" id="SM00557">
    <property type="entry name" value="IG_FLMN"/>
    <property type="match status" value="2"/>
</dbReference>
<dbReference type="InterPro" id="IPR001298">
    <property type="entry name" value="Filamin/ABP280_rpt"/>
</dbReference>
<dbReference type="PANTHER" id="PTHR38537:SF16">
    <property type="entry name" value="CALPONIN-HOMOLOGY (CH) DOMAIN-CONTAINING PROTEIN"/>
    <property type="match status" value="1"/>
</dbReference>
<evidence type="ECO:0000313" key="4">
    <source>
        <dbReference type="Proteomes" id="UP000035642"/>
    </source>
</evidence>
<evidence type="ECO:0000256" key="2">
    <source>
        <dbReference type="ARBA" id="ARBA00022737"/>
    </source>
</evidence>
<protein>
    <submittedName>
        <fullName evidence="5">Vitellogenin</fullName>
    </submittedName>
</protein>
<feature type="repeat" description="Filamin" evidence="3">
    <location>
        <begin position="70"/>
        <end position="141"/>
    </location>
</feature>
<dbReference type="PANTHER" id="PTHR38537">
    <property type="entry name" value="JITTERBUG, ISOFORM N"/>
    <property type="match status" value="1"/>
</dbReference>
<dbReference type="InterPro" id="IPR017868">
    <property type="entry name" value="Filamin/ABP280_repeat-like"/>
</dbReference>
<comment type="similarity">
    <text evidence="1">Belongs to the filamin family.</text>
</comment>
<dbReference type="AlphaFoldDB" id="A0A0K0D3H2"/>
<keyword evidence="4" id="KW-1185">Reference proteome</keyword>
<organism evidence="4 5">
    <name type="scientific">Angiostrongylus cantonensis</name>
    <name type="common">Rat lungworm</name>
    <dbReference type="NCBI Taxonomy" id="6313"/>
    <lineage>
        <taxon>Eukaryota</taxon>
        <taxon>Metazoa</taxon>
        <taxon>Ecdysozoa</taxon>
        <taxon>Nematoda</taxon>
        <taxon>Chromadorea</taxon>
        <taxon>Rhabditida</taxon>
        <taxon>Rhabditina</taxon>
        <taxon>Rhabditomorpha</taxon>
        <taxon>Strongyloidea</taxon>
        <taxon>Metastrongylidae</taxon>
        <taxon>Angiostrongylus</taxon>
    </lineage>
</organism>
<dbReference type="Gene3D" id="2.60.40.10">
    <property type="entry name" value="Immunoglobulins"/>
    <property type="match status" value="2"/>
</dbReference>
<dbReference type="PROSITE" id="PS50194">
    <property type="entry name" value="FILAMIN_REPEAT"/>
    <property type="match status" value="2"/>
</dbReference>
<feature type="repeat" description="Filamin" evidence="3">
    <location>
        <begin position="163"/>
        <end position="217"/>
    </location>
</feature>
<dbReference type="GO" id="GO:0030036">
    <property type="term" value="P:actin cytoskeleton organization"/>
    <property type="evidence" value="ECO:0007669"/>
    <property type="project" value="InterPro"/>
</dbReference>
<reference evidence="4" key="1">
    <citation type="submission" date="2012-09" db="EMBL/GenBank/DDBJ databases">
        <authorList>
            <person name="Martin A.A."/>
        </authorList>
    </citation>
    <scope>NUCLEOTIDE SEQUENCE</scope>
</reference>
<dbReference type="InterPro" id="IPR013783">
    <property type="entry name" value="Ig-like_fold"/>
</dbReference>
<dbReference type="STRING" id="6313.A0A0K0D3H2"/>
<accession>A0A0K0D3H2</accession>
<dbReference type="Proteomes" id="UP000035642">
    <property type="component" value="Unassembled WGS sequence"/>
</dbReference>